<name>A0A1Q4HDH2_9MYCO</name>
<reference evidence="11 13" key="1">
    <citation type="submission" date="2016-09" db="EMBL/GenBank/DDBJ databases">
        <title>genome sequences of unsequenced Mycobacteria.</title>
        <authorList>
            <person name="Greninger A.L."/>
            <person name="Jerome K.R."/>
            <person name="Mcnair B."/>
            <person name="Wallis C."/>
            <person name="Fang F."/>
        </authorList>
    </citation>
    <scope>NUCLEOTIDE SEQUENCE [LARGE SCALE GENOMIC DNA]</scope>
    <source>
        <strain evidence="11 13">BM1</strain>
    </source>
</reference>
<dbReference type="STRING" id="1801.BRW64_13725"/>
<dbReference type="RefSeq" id="WP_073856788.1">
    <property type="nucleotide sequence ID" value="NZ_BAAATC010000008.1"/>
</dbReference>
<dbReference type="InterPro" id="IPR042099">
    <property type="entry name" value="ANL_N_sf"/>
</dbReference>
<dbReference type="GO" id="GO:0004467">
    <property type="term" value="F:long-chain fatty acid-CoA ligase activity"/>
    <property type="evidence" value="ECO:0007669"/>
    <property type="project" value="UniProtKB-EC"/>
</dbReference>
<dbReference type="Gene3D" id="3.40.50.12780">
    <property type="entry name" value="N-terminal domain of ligase-like"/>
    <property type="match status" value="1"/>
</dbReference>
<evidence type="ECO:0000256" key="8">
    <source>
        <dbReference type="ARBA" id="ARBA00083882"/>
    </source>
</evidence>
<dbReference type="InterPro" id="IPR020845">
    <property type="entry name" value="AMP-binding_CS"/>
</dbReference>
<dbReference type="EMBL" id="PDCR01000003">
    <property type="protein sequence ID" value="PEG55965.1"/>
    <property type="molecule type" value="Genomic_DNA"/>
</dbReference>
<dbReference type="Pfam" id="PF13193">
    <property type="entry name" value="AMP-binding_C"/>
    <property type="match status" value="1"/>
</dbReference>
<accession>A0A1Q4HDH2</accession>
<evidence type="ECO:0000256" key="6">
    <source>
        <dbReference type="ARBA" id="ARBA00076959"/>
    </source>
</evidence>
<feature type="domain" description="AMP-dependent synthetase/ligase" evidence="9">
    <location>
        <begin position="14"/>
        <end position="370"/>
    </location>
</feature>
<dbReference type="Proteomes" id="UP000191039">
    <property type="component" value="Unassembled WGS sequence"/>
</dbReference>
<dbReference type="SUPFAM" id="SSF56801">
    <property type="entry name" value="Acetyl-CoA synthetase-like"/>
    <property type="match status" value="1"/>
</dbReference>
<dbReference type="GO" id="GO:0031956">
    <property type="term" value="F:medium-chain fatty acid-CoA ligase activity"/>
    <property type="evidence" value="ECO:0007669"/>
    <property type="project" value="TreeGrafter"/>
</dbReference>
<evidence type="ECO:0000256" key="2">
    <source>
        <dbReference type="ARBA" id="ARBA00022598"/>
    </source>
</evidence>
<evidence type="ECO:0000259" key="9">
    <source>
        <dbReference type="Pfam" id="PF00501"/>
    </source>
</evidence>
<protein>
    <recommendedName>
        <fullName evidence="5">Long-chain-fatty-acid--CoA ligase FadD13</fullName>
        <ecNumber evidence="3">6.2.1.3</ecNumber>
    </recommendedName>
    <alternativeName>
        <fullName evidence="6">Fatty acyl-CoA ligase</fullName>
    </alternativeName>
    <alternativeName>
        <fullName evidence="8">Fatty acyl-CoA synthetase</fullName>
    </alternativeName>
    <alternativeName>
        <fullName evidence="7">Very-long-chain fatty-acyl-CoA synthetase</fullName>
    </alternativeName>
</protein>
<keyword evidence="14" id="KW-1185">Reference proteome</keyword>
<dbReference type="PANTHER" id="PTHR43201:SF5">
    <property type="entry name" value="MEDIUM-CHAIN ACYL-COA LIGASE ACSF2, MITOCHONDRIAL"/>
    <property type="match status" value="1"/>
</dbReference>
<dbReference type="Pfam" id="PF00501">
    <property type="entry name" value="AMP-binding"/>
    <property type="match status" value="1"/>
</dbReference>
<evidence type="ECO:0000256" key="1">
    <source>
        <dbReference type="ARBA" id="ARBA00006432"/>
    </source>
</evidence>
<reference evidence="12 14" key="2">
    <citation type="submission" date="2017-10" db="EMBL/GenBank/DDBJ databases">
        <title>The new phylogeny of genus Mycobacterium.</title>
        <authorList>
            <person name="Tortoli E."/>
            <person name="Trovato A."/>
            <person name="Cirillo D.M."/>
        </authorList>
    </citation>
    <scope>NUCLEOTIDE SEQUENCE [LARGE SCALE GENOMIC DNA]</scope>
    <source>
        <strain evidence="12 14">IP141170001</strain>
    </source>
</reference>
<evidence type="ECO:0000256" key="4">
    <source>
        <dbReference type="ARBA" id="ARBA00036813"/>
    </source>
</evidence>
<evidence type="ECO:0000313" key="13">
    <source>
        <dbReference type="Proteomes" id="UP000191039"/>
    </source>
</evidence>
<dbReference type="Proteomes" id="UP000220340">
    <property type="component" value="Unassembled WGS sequence"/>
</dbReference>
<dbReference type="PANTHER" id="PTHR43201">
    <property type="entry name" value="ACYL-COA SYNTHETASE"/>
    <property type="match status" value="1"/>
</dbReference>
<dbReference type="FunFam" id="3.30.300.30:FF:000008">
    <property type="entry name" value="2,3-dihydroxybenzoate-AMP ligase"/>
    <property type="match status" value="1"/>
</dbReference>
<proteinExistence type="inferred from homology"/>
<dbReference type="NCBIfam" id="NF005801">
    <property type="entry name" value="PRK07656.1"/>
    <property type="match status" value="1"/>
</dbReference>
<organism evidence="12 14">
    <name type="scientific">Mycolicibacterium diernhoferi</name>
    <dbReference type="NCBI Taxonomy" id="1801"/>
    <lineage>
        <taxon>Bacteria</taxon>
        <taxon>Bacillati</taxon>
        <taxon>Actinomycetota</taxon>
        <taxon>Actinomycetes</taxon>
        <taxon>Mycobacteriales</taxon>
        <taxon>Mycobacteriaceae</taxon>
        <taxon>Mycolicibacterium</taxon>
    </lineage>
</organism>
<comment type="similarity">
    <text evidence="1">Belongs to the ATP-dependent AMP-binding enzyme family.</text>
</comment>
<dbReference type="AlphaFoldDB" id="A0A1Q4HDH2"/>
<comment type="caution">
    <text evidence="12">The sequence shown here is derived from an EMBL/GenBank/DDBJ whole genome shotgun (WGS) entry which is preliminary data.</text>
</comment>
<gene>
    <name evidence="11" type="ORF">BV510_14915</name>
    <name evidence="12" type="ORF">CRI78_02985</name>
</gene>
<comment type="catalytic activity">
    <reaction evidence="4">
        <text>a long-chain fatty acid + ATP + CoA = a long-chain fatty acyl-CoA + AMP + diphosphate</text>
        <dbReference type="Rhea" id="RHEA:15421"/>
        <dbReference type="ChEBI" id="CHEBI:30616"/>
        <dbReference type="ChEBI" id="CHEBI:33019"/>
        <dbReference type="ChEBI" id="CHEBI:57287"/>
        <dbReference type="ChEBI" id="CHEBI:57560"/>
        <dbReference type="ChEBI" id="CHEBI:83139"/>
        <dbReference type="ChEBI" id="CHEBI:456215"/>
        <dbReference type="EC" id="6.2.1.3"/>
    </reaction>
</comment>
<dbReference type="OrthoDB" id="9803968at2"/>
<evidence type="ECO:0000256" key="3">
    <source>
        <dbReference type="ARBA" id="ARBA00026121"/>
    </source>
</evidence>
<dbReference type="EMBL" id="MIJD01000147">
    <property type="protein sequence ID" value="OPE53567.1"/>
    <property type="molecule type" value="Genomic_DNA"/>
</dbReference>
<evidence type="ECO:0000256" key="5">
    <source>
        <dbReference type="ARBA" id="ARBA00069710"/>
    </source>
</evidence>
<dbReference type="PROSITE" id="PS00455">
    <property type="entry name" value="AMP_BINDING"/>
    <property type="match status" value="1"/>
</dbReference>
<evidence type="ECO:0000259" key="10">
    <source>
        <dbReference type="Pfam" id="PF13193"/>
    </source>
</evidence>
<evidence type="ECO:0000313" key="14">
    <source>
        <dbReference type="Proteomes" id="UP000220340"/>
    </source>
</evidence>
<feature type="domain" description="AMP-binding enzyme C-terminal" evidence="10">
    <location>
        <begin position="421"/>
        <end position="496"/>
    </location>
</feature>
<dbReference type="InterPro" id="IPR000873">
    <property type="entry name" value="AMP-dep_synth/lig_dom"/>
</dbReference>
<dbReference type="Gene3D" id="3.30.300.30">
    <property type="match status" value="1"/>
</dbReference>
<keyword evidence="2 12" id="KW-0436">Ligase</keyword>
<dbReference type="InterPro" id="IPR045851">
    <property type="entry name" value="AMP-bd_C_sf"/>
</dbReference>
<evidence type="ECO:0000256" key="7">
    <source>
        <dbReference type="ARBA" id="ARBA00080667"/>
    </source>
</evidence>
<dbReference type="InterPro" id="IPR025110">
    <property type="entry name" value="AMP-bd_C"/>
</dbReference>
<dbReference type="EC" id="6.2.1.3" evidence="3"/>
<evidence type="ECO:0000313" key="12">
    <source>
        <dbReference type="EMBL" id="PEG55965.1"/>
    </source>
</evidence>
<sequence length="506" mass="54468">MTSESRTVPAVLDRIAVQLCDHEALVTAEKRFTYGQLRDEVRRAAAAMIDLGVNVGDRVAIWSPNTWHWVVAALATHYAGAVMVPLNTRYTAGEAADILARTEAPLLIAAGEFLGADRTEQLDRDALPALRHIVRIPIDAPDGTWDEFIARGTAFADVDARAAAVSPDDVSDILFTSGTTGRSKGVRCAHRQSLDASAAWAACGQVTSADRYLCINPFFHNFGYKAGILACLQTGATLYPLLTFDPEQAMKAVAEHQITVLPGPPTIYQTLLDHPRRADYDLSSLRFAVTGAAVVPVVLIERMQSELDIDIVLTAYGLTEAAGFGTMCRADDDAITVATTCGRPIADFELRLDDTGEVLLRGPNVMLGYLNDPEATAAAIDPDGWLHTGDIGTLDAAGNLTITDRLKDMYICGGFNVYPAEIEQVLARLDGVAEAAVIGVPDERLGEVGKAFVVAKAGEQLDEATVIAYTREHLANFKVPRSVAFLDVLPRNPGGKVVKPQLREMI</sequence>
<evidence type="ECO:0000313" key="11">
    <source>
        <dbReference type="EMBL" id="OPE53567.1"/>
    </source>
</evidence>